<feature type="transmembrane region" description="Helical" evidence="8">
    <location>
        <begin position="130"/>
        <end position="153"/>
    </location>
</feature>
<evidence type="ECO:0000256" key="6">
    <source>
        <dbReference type="ARBA" id="ARBA00023136"/>
    </source>
</evidence>
<dbReference type="InterPro" id="IPR004326">
    <property type="entry name" value="Mlo"/>
</dbReference>
<dbReference type="GO" id="GO:0006952">
    <property type="term" value="P:defense response"/>
    <property type="evidence" value="ECO:0007669"/>
    <property type="project" value="UniProtKB-KW"/>
</dbReference>
<evidence type="ECO:0000256" key="7">
    <source>
        <dbReference type="ARBA" id="ARBA00023265"/>
    </source>
</evidence>
<keyword evidence="3 8" id="KW-0812">Transmembrane</keyword>
<comment type="caution">
    <text evidence="9">The sequence shown here is derived from an EMBL/GenBank/DDBJ whole genome shotgun (WGS) entry which is preliminary data.</text>
</comment>
<accession>A0AAW2ZG83</accession>
<feature type="transmembrane region" description="Helical" evidence="8">
    <location>
        <begin position="191"/>
        <end position="214"/>
    </location>
</feature>
<evidence type="ECO:0000256" key="2">
    <source>
        <dbReference type="ARBA" id="ARBA00006574"/>
    </source>
</evidence>
<evidence type="ECO:0000256" key="8">
    <source>
        <dbReference type="SAM" id="Phobius"/>
    </source>
</evidence>
<proteinExistence type="inferred from homology"/>
<gene>
    <name evidence="9" type="ORF">AKO1_003894</name>
</gene>
<dbReference type="PANTHER" id="PTHR31942:SF52">
    <property type="entry name" value="MLO-LIKE PROTEIN 1"/>
    <property type="match status" value="1"/>
</dbReference>
<feature type="transmembrane region" description="Helical" evidence="8">
    <location>
        <begin position="307"/>
        <end position="324"/>
    </location>
</feature>
<keyword evidence="7" id="KW-0568">Pathogenesis-related protein</keyword>
<protein>
    <submittedName>
        <fullName evidence="9">MLO10</fullName>
    </submittedName>
</protein>
<name>A0AAW2ZG83_9EUKA</name>
<evidence type="ECO:0000256" key="5">
    <source>
        <dbReference type="ARBA" id="ARBA00022989"/>
    </source>
</evidence>
<dbReference type="PANTHER" id="PTHR31942">
    <property type="entry name" value="MLO-LIKE PROTEIN 1"/>
    <property type="match status" value="1"/>
</dbReference>
<dbReference type="AlphaFoldDB" id="A0AAW2ZG83"/>
<evidence type="ECO:0000256" key="3">
    <source>
        <dbReference type="ARBA" id="ARBA00022692"/>
    </source>
</evidence>
<dbReference type="Proteomes" id="UP001431209">
    <property type="component" value="Unassembled WGS sequence"/>
</dbReference>
<evidence type="ECO:0000313" key="10">
    <source>
        <dbReference type="Proteomes" id="UP001431209"/>
    </source>
</evidence>
<evidence type="ECO:0000256" key="4">
    <source>
        <dbReference type="ARBA" id="ARBA00022821"/>
    </source>
</evidence>
<feature type="transmembrane region" description="Helical" evidence="8">
    <location>
        <begin position="428"/>
        <end position="454"/>
    </location>
</feature>
<comment type="similarity">
    <text evidence="2">Belongs to the MLO family.</text>
</comment>
<evidence type="ECO:0000256" key="1">
    <source>
        <dbReference type="ARBA" id="ARBA00004141"/>
    </source>
</evidence>
<feature type="transmembrane region" description="Helical" evidence="8">
    <location>
        <begin position="91"/>
        <end position="110"/>
    </location>
</feature>
<evidence type="ECO:0000313" key="9">
    <source>
        <dbReference type="EMBL" id="KAL0488786.1"/>
    </source>
</evidence>
<keyword evidence="5 8" id="KW-1133">Transmembrane helix</keyword>
<dbReference type="GO" id="GO:0016020">
    <property type="term" value="C:membrane"/>
    <property type="evidence" value="ECO:0007669"/>
    <property type="project" value="UniProtKB-SubCell"/>
</dbReference>
<sequence length="528" mass="60924">MSSLRVVIVFVVAFAVVQLLVVYAVKSTNTQGRRYPVSFGNTINSDDHKKTNPSHVLPPSDPNYTKWCLNIHDDSIYTIGSKLNCRDNSEAFSMSFLLAIMVTVLIEYITHQLEKRLGENKMYLTILNKIYKELMMMGLIGLVINVCESLGIFDGLFKLANSVSEAIGVHSHDPPETPHELIERRVKIFDFVHVSLFFLSAFYIAIVILTFLLVRVTWRRWSDYEENRFEDVVARQEVLEERIRNKNKILLLCDWILLYKYYVNSRRLAYFATKHRFLHQHALSEEFKFHEYLRTSLLHLFAELIEVDWKLLVGIWFCFLLNYLRNKIINFETSGGGVYVFAGAFGFASLALAFVVFVWCRIGLRLYQKTHCADIKALSVNYGESTHLLRTVENNDELTVVSTVETPLGKPVKMWRYFPFFNSSASFLSLQVCLMVQSFYLAMMLIHFGFVIVIEDGITNIIALRYVLLAITLVPSFVVCLILFPLTIPDFTIMFSIEDHTNNHVLPEHIKQEKEDAAAALTDIHTHH</sequence>
<keyword evidence="10" id="KW-1185">Reference proteome</keyword>
<keyword evidence="4" id="KW-0611">Plant defense</keyword>
<comment type="subcellular location">
    <subcellularLocation>
        <location evidence="1">Membrane</location>
        <topology evidence="1">Multi-pass membrane protein</topology>
    </subcellularLocation>
</comment>
<keyword evidence="6 8" id="KW-0472">Membrane</keyword>
<feature type="transmembrane region" description="Helical" evidence="8">
    <location>
        <begin position="336"/>
        <end position="359"/>
    </location>
</feature>
<dbReference type="EMBL" id="JAOPGA020001475">
    <property type="protein sequence ID" value="KAL0488786.1"/>
    <property type="molecule type" value="Genomic_DNA"/>
</dbReference>
<feature type="transmembrane region" description="Helical" evidence="8">
    <location>
        <begin position="6"/>
        <end position="25"/>
    </location>
</feature>
<organism evidence="9 10">
    <name type="scientific">Acrasis kona</name>
    <dbReference type="NCBI Taxonomy" id="1008807"/>
    <lineage>
        <taxon>Eukaryota</taxon>
        <taxon>Discoba</taxon>
        <taxon>Heterolobosea</taxon>
        <taxon>Tetramitia</taxon>
        <taxon>Eutetramitia</taxon>
        <taxon>Acrasidae</taxon>
        <taxon>Acrasis</taxon>
    </lineage>
</organism>
<reference evidence="9 10" key="1">
    <citation type="submission" date="2024-03" db="EMBL/GenBank/DDBJ databases">
        <title>The Acrasis kona genome and developmental transcriptomes reveal deep origins of eukaryotic multicellular pathways.</title>
        <authorList>
            <person name="Sheikh S."/>
            <person name="Fu C.-J."/>
            <person name="Brown M.W."/>
            <person name="Baldauf S.L."/>
        </authorList>
    </citation>
    <scope>NUCLEOTIDE SEQUENCE [LARGE SCALE GENOMIC DNA]</scope>
    <source>
        <strain evidence="9 10">ATCC MYA-3509</strain>
    </source>
</reference>
<feature type="transmembrane region" description="Helical" evidence="8">
    <location>
        <begin position="466"/>
        <end position="488"/>
    </location>
</feature>